<dbReference type="Gene3D" id="1.10.10.2840">
    <property type="entry name" value="PucR C-terminal helix-turn-helix domain"/>
    <property type="match status" value="1"/>
</dbReference>
<reference evidence="3 4" key="1">
    <citation type="submission" date="2024-07" db="EMBL/GenBank/DDBJ databases">
        <authorList>
            <person name="Lee S."/>
            <person name="Kang M."/>
        </authorList>
    </citation>
    <scope>NUCLEOTIDE SEQUENCE [LARGE SCALE GENOMIC DNA]</scope>
    <source>
        <strain evidence="3 4">DS6</strain>
    </source>
</reference>
<dbReference type="PANTHER" id="PTHR33744:SF1">
    <property type="entry name" value="DNA-BINDING TRANSCRIPTIONAL ACTIVATOR ADER"/>
    <property type="match status" value="1"/>
</dbReference>
<protein>
    <submittedName>
        <fullName evidence="3">PucR family transcriptional regulator ligand-binding domain-containing protein</fullName>
    </submittedName>
</protein>
<dbReference type="RefSeq" id="WP_367992682.1">
    <property type="nucleotide sequence ID" value="NZ_JBFPJR010000009.1"/>
</dbReference>
<gene>
    <name evidence="3" type="ORF">AB3X52_07060</name>
</gene>
<dbReference type="InterPro" id="IPR025736">
    <property type="entry name" value="PucR_C-HTH_dom"/>
</dbReference>
<dbReference type="InterPro" id="IPR051448">
    <property type="entry name" value="CdaR-like_regulators"/>
</dbReference>
<evidence type="ECO:0000259" key="2">
    <source>
        <dbReference type="Pfam" id="PF13556"/>
    </source>
</evidence>
<dbReference type="Pfam" id="PF13556">
    <property type="entry name" value="HTH_30"/>
    <property type="match status" value="1"/>
</dbReference>
<evidence type="ECO:0000259" key="1">
    <source>
        <dbReference type="Pfam" id="PF07905"/>
    </source>
</evidence>
<dbReference type="Proteomes" id="UP001556631">
    <property type="component" value="Unassembled WGS sequence"/>
</dbReference>
<dbReference type="InterPro" id="IPR042070">
    <property type="entry name" value="PucR_C-HTH_sf"/>
</dbReference>
<accession>A0ABV3SWQ1</accession>
<dbReference type="Pfam" id="PF07905">
    <property type="entry name" value="PucR"/>
    <property type="match status" value="1"/>
</dbReference>
<name>A0ABV3SWQ1_9ACTN</name>
<evidence type="ECO:0000313" key="4">
    <source>
        <dbReference type="Proteomes" id="UP001556631"/>
    </source>
</evidence>
<organism evidence="3 4">
    <name type="scientific">Nocardioides eburneus</name>
    <dbReference type="NCBI Taxonomy" id="3231482"/>
    <lineage>
        <taxon>Bacteria</taxon>
        <taxon>Bacillati</taxon>
        <taxon>Actinomycetota</taxon>
        <taxon>Actinomycetes</taxon>
        <taxon>Propionibacteriales</taxon>
        <taxon>Nocardioidaceae</taxon>
        <taxon>Nocardioides</taxon>
    </lineage>
</organism>
<evidence type="ECO:0000313" key="3">
    <source>
        <dbReference type="EMBL" id="MEX0427370.1"/>
    </source>
</evidence>
<proteinExistence type="predicted"/>
<feature type="domain" description="Purine catabolism PurC-like" evidence="1">
    <location>
        <begin position="9"/>
        <end position="128"/>
    </location>
</feature>
<dbReference type="EMBL" id="JBFPJR010000009">
    <property type="protein sequence ID" value="MEX0427370.1"/>
    <property type="molecule type" value="Genomic_DNA"/>
</dbReference>
<dbReference type="PANTHER" id="PTHR33744">
    <property type="entry name" value="CARBOHYDRATE DIACID REGULATOR"/>
    <property type="match status" value="1"/>
</dbReference>
<feature type="domain" description="PucR C-terminal helix-turn-helix" evidence="2">
    <location>
        <begin position="434"/>
        <end position="492"/>
    </location>
</feature>
<dbReference type="InterPro" id="IPR012914">
    <property type="entry name" value="PucR_dom"/>
</dbReference>
<comment type="caution">
    <text evidence="3">The sequence shown here is derived from an EMBL/GenBank/DDBJ whole genome shotgun (WGS) entry which is preliminary data.</text>
</comment>
<sequence>MSLTLAAALRRPSLAEADPIVRTGAGALDRRVRWIHSTEVIEIAPLLRGGELLLTGGEMLAKASPFEQRRYVRELAERQVAAVAIETGPHLPVIPAALLEEADAMGFPVVELRRVVPFVGVAESLNAELVNDSVKRLEYGGDLARALSAILGDGGDVQALLDELRVRTGASVVLFDRAGDPIAQTSEAAWEGSPTLTGAVTSRIAVRGTPTATLAFYPGPDADLDLLAIAGERAGEALALALLRVRPPSARDFAASELARLAARSDEHRGRIDRLGEIIGFARNAPALGIAIGGSTISGLHGLDGLLWRHGSVAIDTAASQARVVLSIRQLPQAGEIRARLIADLEEWARHQSDLVVAVGPLVPSLRLLSASMGAAESCLERRATRGPGVVVDASATMAVDWLCSDALRTQAQRLVQGQLAMLLAAPRAERDVLLDTLEAYLDHGCHKTRTAQALHLQRQSLYGRLERVFRLLGGDPTGTDRALALHLALKLRHALRLGGEPA</sequence>
<keyword evidence="4" id="KW-1185">Reference proteome</keyword>